<comment type="caution">
    <text evidence="3">The sequence shown here is derived from an EMBL/GenBank/DDBJ whole genome shotgun (WGS) entry which is preliminary data.</text>
</comment>
<dbReference type="FunFam" id="1.25.40.10:FF:000144">
    <property type="entry name" value="Pentatricopeptide repeat-containing protein, mitochondrial"/>
    <property type="match status" value="2"/>
</dbReference>
<dbReference type="FunFam" id="1.25.40.10:FF:000090">
    <property type="entry name" value="Pentatricopeptide repeat-containing protein, chloroplastic"/>
    <property type="match status" value="1"/>
</dbReference>
<dbReference type="PROSITE" id="PS51375">
    <property type="entry name" value="PPR"/>
    <property type="match status" value="8"/>
</dbReference>
<dbReference type="PANTHER" id="PTHR24015">
    <property type="entry name" value="OS07G0578800 PROTEIN-RELATED"/>
    <property type="match status" value="1"/>
</dbReference>
<keyword evidence="4" id="KW-1185">Reference proteome</keyword>
<evidence type="ECO:0000313" key="3">
    <source>
        <dbReference type="EMBL" id="KAI5068895.1"/>
    </source>
</evidence>
<proteinExistence type="predicted"/>
<dbReference type="InterPro" id="IPR002885">
    <property type="entry name" value="PPR_rpt"/>
</dbReference>
<feature type="repeat" description="PPR" evidence="2">
    <location>
        <begin position="272"/>
        <end position="306"/>
    </location>
</feature>
<dbReference type="EMBL" id="JABFUD020000016">
    <property type="protein sequence ID" value="KAI5068895.1"/>
    <property type="molecule type" value="Genomic_DNA"/>
</dbReference>
<protein>
    <recommendedName>
        <fullName evidence="5">Pentatricopeptide repeat-containing protein</fullName>
    </recommendedName>
</protein>
<dbReference type="FunFam" id="1.25.40.10:FF:000031">
    <property type="entry name" value="Pentatricopeptide repeat-containing protein mitochondrial"/>
    <property type="match status" value="2"/>
</dbReference>
<accession>A0A9D4UJB1</accession>
<feature type="repeat" description="PPR" evidence="2">
    <location>
        <begin position="476"/>
        <end position="510"/>
    </location>
</feature>
<feature type="repeat" description="PPR" evidence="2">
    <location>
        <begin position="578"/>
        <end position="612"/>
    </location>
</feature>
<dbReference type="Pfam" id="PF13041">
    <property type="entry name" value="PPR_2"/>
    <property type="match status" value="7"/>
</dbReference>
<sequence>MSRATRIHHELRTSCKNKDLLAGTRLHNELLRRGLGEKDYSDALVSMYAKCGELQTAQALLDMHNSSSLIPWNALIAGYARKGKGQNALDCFECMQHNGILPDEVTYVCILKACAVIKAVGRGEKIHDEVSRQGLLDHNIVLGNTLVDMYAKCGALGKAQSVLEKLPTRNVVSWSALISGYAQNGCGQQALDCFGKMQREGILPDEVTYVSLLRACAMIEEIDKGKQIHDEISAQGWLKHHTVLGNALVDMYAKCGALCQAQSVLEELPSRDVFSWSALISGYAQNRQGQHALDCFGQMQREGILPNEVTYVSILKACAILGAINKGKQIHDEISAQGLLEQHVVLGNALVDMYAKCGALRQAQSVLEKLPSRDIVSWSALISGYAQQGQGQQALDCFGQMQHEGILANEVTYLYTLRACAMIGAVDKGKQIHDEISTQGLLENQVALGNALVDMYAKCGALHLAKSALEKLPFRNVISWSALISGYSQNMQGQQALDCFGEMQCEGILPDEVTYGCILKACAAIGAIDKGKQIHVEISTQGLLEHQVVLGNALVDMYAKCAAFCQAQSVLENLPSRNVVSWNALISGYAQNGQGQQALDCFKQMQCEGILPDVVTYVCILQACAAIGAINKGKQIHDEISMQGLLELNIVLGGALVDMYAKCGALQQAQNVLLKLPTRNVVHWNTLMAGYAQEGQGQHALDSFKQMQHDGILPDEVTFICLLSLCSQLGLVEKGRELFDSMYLIYGLKPNIESFTCMVDLLGRSGNLVNAVEVIQGMPFSTDNAIWHCLLGACRKWVDVNVGTWAFEQALELDKCDGAAYILMMEIYAGAGMLEKAKDIEAIYSKS</sequence>
<dbReference type="AlphaFoldDB" id="A0A9D4UJB1"/>
<feature type="repeat" description="PPR" evidence="2">
    <location>
        <begin position="205"/>
        <end position="239"/>
    </location>
</feature>
<evidence type="ECO:0000313" key="4">
    <source>
        <dbReference type="Proteomes" id="UP000886520"/>
    </source>
</evidence>
<evidence type="ECO:0000256" key="1">
    <source>
        <dbReference type="ARBA" id="ARBA00022737"/>
    </source>
</evidence>
<feature type="repeat" description="PPR" evidence="2">
    <location>
        <begin position="68"/>
        <end position="102"/>
    </location>
</feature>
<dbReference type="FunFam" id="1.25.40.10:FF:000344">
    <property type="entry name" value="Pentatricopeptide repeat-containing protein"/>
    <property type="match status" value="1"/>
</dbReference>
<dbReference type="OrthoDB" id="185373at2759"/>
<gene>
    <name evidence="3" type="ORF">GOP47_0017240</name>
</gene>
<reference evidence="3" key="1">
    <citation type="submission" date="2021-01" db="EMBL/GenBank/DDBJ databases">
        <title>Adiantum capillus-veneris genome.</title>
        <authorList>
            <person name="Fang Y."/>
            <person name="Liao Q."/>
        </authorList>
    </citation>
    <scope>NUCLEOTIDE SEQUENCE</scope>
    <source>
        <strain evidence="3">H3</strain>
        <tissue evidence="3">Leaf</tissue>
    </source>
</reference>
<keyword evidence="1" id="KW-0677">Repeat</keyword>
<name>A0A9D4UJB1_ADICA</name>
<organism evidence="3 4">
    <name type="scientific">Adiantum capillus-veneris</name>
    <name type="common">Maidenhair fern</name>
    <dbReference type="NCBI Taxonomy" id="13818"/>
    <lineage>
        <taxon>Eukaryota</taxon>
        <taxon>Viridiplantae</taxon>
        <taxon>Streptophyta</taxon>
        <taxon>Embryophyta</taxon>
        <taxon>Tracheophyta</taxon>
        <taxon>Polypodiopsida</taxon>
        <taxon>Polypodiidae</taxon>
        <taxon>Polypodiales</taxon>
        <taxon>Pteridineae</taxon>
        <taxon>Pteridaceae</taxon>
        <taxon>Vittarioideae</taxon>
        <taxon>Adiantum</taxon>
    </lineage>
</organism>
<dbReference type="NCBIfam" id="TIGR00756">
    <property type="entry name" value="PPR"/>
    <property type="match status" value="8"/>
</dbReference>
<dbReference type="InterPro" id="IPR046960">
    <property type="entry name" value="PPR_At4g14850-like_plant"/>
</dbReference>
<feature type="repeat" description="PPR" evidence="2">
    <location>
        <begin position="680"/>
        <end position="714"/>
    </location>
</feature>
<feature type="repeat" description="PPR" evidence="2">
    <location>
        <begin position="170"/>
        <end position="204"/>
    </location>
</feature>
<evidence type="ECO:0000256" key="2">
    <source>
        <dbReference type="PROSITE-ProRule" id="PRU00708"/>
    </source>
</evidence>
<dbReference type="GO" id="GO:0009451">
    <property type="term" value="P:RNA modification"/>
    <property type="evidence" value="ECO:0007669"/>
    <property type="project" value="InterPro"/>
</dbReference>
<dbReference type="Proteomes" id="UP000886520">
    <property type="component" value="Chromosome 16"/>
</dbReference>
<dbReference type="PANTHER" id="PTHR24015:SF548">
    <property type="entry name" value="OS08G0340900 PROTEIN"/>
    <property type="match status" value="1"/>
</dbReference>
<dbReference type="Gene3D" id="1.25.40.10">
    <property type="entry name" value="Tetratricopeptide repeat domain"/>
    <property type="match status" value="8"/>
</dbReference>
<evidence type="ECO:0008006" key="5">
    <source>
        <dbReference type="Google" id="ProtNLM"/>
    </source>
</evidence>
<dbReference type="InterPro" id="IPR011990">
    <property type="entry name" value="TPR-like_helical_dom_sf"/>
</dbReference>
<dbReference type="GO" id="GO:0003723">
    <property type="term" value="F:RNA binding"/>
    <property type="evidence" value="ECO:0007669"/>
    <property type="project" value="InterPro"/>
</dbReference>
<feature type="repeat" description="PPR" evidence="2">
    <location>
        <begin position="374"/>
        <end position="408"/>
    </location>
</feature>
<dbReference type="Pfam" id="PF01535">
    <property type="entry name" value="PPR"/>
    <property type="match status" value="1"/>
</dbReference>